<proteinExistence type="predicted"/>
<sequence length="431" mass="43969">MSTPNDDQVGRTLSGALDRRADDVAGASISLDAVRGRARRIRNRRVALAGGAAAAVVLAVAAPFALTVAGTDERPAPPAVTDTPRPDGTDDPDDVTYGQDLEIDVLGAEPGDGPTVPYTVDGVLRLPGGGEYAVPGEVGISGVGAVVPLEDGWLAAVDPGTGGEYTLVRLDPDGTVVEDGLEPDGSFVTAQVARDAGTGDVAWVESDGTALEVVVADAAGEERWRTPVAPEPGGQALPIATPLTITDGEVVLEISDGAGVRVVRMAEDGTVTGLGEEMALGASPSGEAYASFTLREADISTCSSVVSTVDGAVVWGPTCDATLEAFSPDGTFVLAGPANGDGAGLLVSQVLDARTGEVVANLTTTEEQGMLSEAVWESPTSFVVAASQPVDGERRYGLLRIDLAAGTVEQTVDVLDFDPAFDTGGERYLPR</sequence>
<comment type="caution">
    <text evidence="3">The sequence shown here is derived from an EMBL/GenBank/DDBJ whole genome shotgun (WGS) entry which is preliminary data.</text>
</comment>
<dbReference type="RefSeq" id="WP_315730749.1">
    <property type="nucleotide sequence ID" value="NZ_JAVYII010000001.1"/>
</dbReference>
<protein>
    <recommendedName>
        <fullName evidence="5">WD40 repeat domain-containing protein</fullName>
    </recommendedName>
</protein>
<keyword evidence="4" id="KW-1185">Reference proteome</keyword>
<keyword evidence="2" id="KW-0812">Transmembrane</keyword>
<feature type="transmembrane region" description="Helical" evidence="2">
    <location>
        <begin position="46"/>
        <end position="66"/>
    </location>
</feature>
<dbReference type="Proteomes" id="UP001268542">
    <property type="component" value="Unassembled WGS sequence"/>
</dbReference>
<dbReference type="InterPro" id="IPR011044">
    <property type="entry name" value="Quino_amine_DH_bsu"/>
</dbReference>
<evidence type="ECO:0000313" key="3">
    <source>
        <dbReference type="EMBL" id="MDT9591733.1"/>
    </source>
</evidence>
<keyword evidence="2" id="KW-1133">Transmembrane helix</keyword>
<dbReference type="SUPFAM" id="SSF50969">
    <property type="entry name" value="YVTN repeat-like/Quinoprotein amine dehydrogenase"/>
    <property type="match status" value="1"/>
</dbReference>
<evidence type="ECO:0000313" key="4">
    <source>
        <dbReference type="Proteomes" id="UP001268542"/>
    </source>
</evidence>
<evidence type="ECO:0008006" key="5">
    <source>
        <dbReference type="Google" id="ProtNLM"/>
    </source>
</evidence>
<accession>A0ABU3PRA8</accession>
<dbReference type="EMBL" id="JAVYII010000001">
    <property type="protein sequence ID" value="MDT9591733.1"/>
    <property type="molecule type" value="Genomic_DNA"/>
</dbReference>
<keyword evidence="2" id="KW-0472">Membrane</keyword>
<name>A0ABU3PRA8_9ACTN</name>
<gene>
    <name evidence="3" type="ORF">RDV89_01545</name>
</gene>
<feature type="region of interest" description="Disordered" evidence="1">
    <location>
        <begin position="71"/>
        <end position="93"/>
    </location>
</feature>
<reference evidence="3 4" key="1">
    <citation type="submission" date="2023-08" db="EMBL/GenBank/DDBJ databases">
        <title>Nocardioides seae sp. nov., a bacterium isolated from a soil.</title>
        <authorList>
            <person name="Wang X."/>
        </authorList>
    </citation>
    <scope>NUCLEOTIDE SEQUENCE [LARGE SCALE GENOMIC DNA]</scope>
    <source>
        <strain evidence="3 4">YZH12</strain>
    </source>
</reference>
<evidence type="ECO:0000256" key="2">
    <source>
        <dbReference type="SAM" id="Phobius"/>
    </source>
</evidence>
<organism evidence="3 4">
    <name type="scientific">Nocardioides imazamoxiresistens</name>
    <dbReference type="NCBI Taxonomy" id="3231893"/>
    <lineage>
        <taxon>Bacteria</taxon>
        <taxon>Bacillati</taxon>
        <taxon>Actinomycetota</taxon>
        <taxon>Actinomycetes</taxon>
        <taxon>Propionibacteriales</taxon>
        <taxon>Nocardioidaceae</taxon>
        <taxon>Nocardioides</taxon>
    </lineage>
</organism>
<evidence type="ECO:0000256" key="1">
    <source>
        <dbReference type="SAM" id="MobiDB-lite"/>
    </source>
</evidence>